<dbReference type="AlphaFoldDB" id="A0A4C1XP66"/>
<feature type="region of interest" description="Disordered" evidence="1">
    <location>
        <begin position="128"/>
        <end position="153"/>
    </location>
</feature>
<proteinExistence type="predicted"/>
<accession>A0A4C1XP66</accession>
<gene>
    <name evidence="3" type="ORF">EVAR_37126_1</name>
</gene>
<evidence type="ECO:0000256" key="2">
    <source>
        <dbReference type="SAM" id="SignalP"/>
    </source>
</evidence>
<organism evidence="3 4">
    <name type="scientific">Eumeta variegata</name>
    <name type="common">Bagworm moth</name>
    <name type="synonym">Eumeta japonica</name>
    <dbReference type="NCBI Taxonomy" id="151549"/>
    <lineage>
        <taxon>Eukaryota</taxon>
        <taxon>Metazoa</taxon>
        <taxon>Ecdysozoa</taxon>
        <taxon>Arthropoda</taxon>
        <taxon>Hexapoda</taxon>
        <taxon>Insecta</taxon>
        <taxon>Pterygota</taxon>
        <taxon>Neoptera</taxon>
        <taxon>Endopterygota</taxon>
        <taxon>Lepidoptera</taxon>
        <taxon>Glossata</taxon>
        <taxon>Ditrysia</taxon>
        <taxon>Tineoidea</taxon>
        <taxon>Psychidae</taxon>
        <taxon>Oiketicinae</taxon>
        <taxon>Eumeta</taxon>
    </lineage>
</organism>
<keyword evidence="2" id="KW-0732">Signal</keyword>
<evidence type="ECO:0000313" key="3">
    <source>
        <dbReference type="EMBL" id="GBP65278.1"/>
    </source>
</evidence>
<dbReference type="Proteomes" id="UP000299102">
    <property type="component" value="Unassembled WGS sequence"/>
</dbReference>
<comment type="caution">
    <text evidence="3">The sequence shown here is derived from an EMBL/GenBank/DDBJ whole genome shotgun (WGS) entry which is preliminary data.</text>
</comment>
<feature type="chain" id="PRO_5020027264" evidence="2">
    <location>
        <begin position="24"/>
        <end position="153"/>
    </location>
</feature>
<evidence type="ECO:0000313" key="4">
    <source>
        <dbReference type="Proteomes" id="UP000299102"/>
    </source>
</evidence>
<dbReference type="EMBL" id="BGZK01000924">
    <property type="protein sequence ID" value="GBP65278.1"/>
    <property type="molecule type" value="Genomic_DNA"/>
</dbReference>
<reference evidence="3 4" key="1">
    <citation type="journal article" date="2019" name="Commun. Biol.">
        <title>The bagworm genome reveals a unique fibroin gene that provides high tensile strength.</title>
        <authorList>
            <person name="Kono N."/>
            <person name="Nakamura H."/>
            <person name="Ohtoshi R."/>
            <person name="Tomita M."/>
            <person name="Numata K."/>
            <person name="Arakawa K."/>
        </authorList>
    </citation>
    <scope>NUCLEOTIDE SEQUENCE [LARGE SCALE GENOMIC DNA]</scope>
</reference>
<protein>
    <submittedName>
        <fullName evidence="3">Uncharacterized protein</fullName>
    </submittedName>
</protein>
<feature type="signal peptide" evidence="2">
    <location>
        <begin position="1"/>
        <end position="23"/>
    </location>
</feature>
<evidence type="ECO:0000256" key="1">
    <source>
        <dbReference type="SAM" id="MobiDB-lite"/>
    </source>
</evidence>
<name>A0A4C1XP66_EUMVA</name>
<keyword evidence="4" id="KW-1185">Reference proteome</keyword>
<sequence length="153" mass="17086">MHSHSPLYHPILLSIDLLSPLLAYPPDPPPACSHFPQISHSCLRGRSRARDCSEVASVHERGDHLQSGGLHARFCLEYAKKKLKLHFYFRNKTTLVVITAPAPAPSRIVTRVKCALFETVCPLTTANVRTRHVPPPDRSRRGGRPSRSATRLI</sequence>